<dbReference type="EMBL" id="JBHFFA010000003">
    <property type="protein sequence ID" value="KAL2633176.1"/>
    <property type="molecule type" value="Genomic_DNA"/>
</dbReference>
<evidence type="ECO:0000313" key="2">
    <source>
        <dbReference type="Proteomes" id="UP001605036"/>
    </source>
</evidence>
<dbReference type="AlphaFoldDB" id="A0ABD1YQX2"/>
<evidence type="ECO:0000313" key="1">
    <source>
        <dbReference type="EMBL" id="KAL2633176.1"/>
    </source>
</evidence>
<gene>
    <name evidence="1" type="ORF">R1flu_004655</name>
</gene>
<accession>A0ABD1YQX2</accession>
<reference evidence="1 2" key="1">
    <citation type="submission" date="2024-09" db="EMBL/GenBank/DDBJ databases">
        <title>Chromosome-scale assembly of Riccia fluitans.</title>
        <authorList>
            <person name="Paukszto L."/>
            <person name="Sawicki J."/>
            <person name="Karawczyk K."/>
            <person name="Piernik-Szablinska J."/>
            <person name="Szczecinska M."/>
            <person name="Mazdziarz M."/>
        </authorList>
    </citation>
    <scope>NUCLEOTIDE SEQUENCE [LARGE SCALE GENOMIC DNA]</scope>
    <source>
        <strain evidence="1">Rf_01</strain>
        <tissue evidence="1">Aerial parts of the thallus</tissue>
    </source>
</reference>
<keyword evidence="2" id="KW-1185">Reference proteome</keyword>
<proteinExistence type="predicted"/>
<comment type="caution">
    <text evidence="1">The sequence shown here is derived from an EMBL/GenBank/DDBJ whole genome shotgun (WGS) entry which is preliminary data.</text>
</comment>
<organism evidence="1 2">
    <name type="scientific">Riccia fluitans</name>
    <dbReference type="NCBI Taxonomy" id="41844"/>
    <lineage>
        <taxon>Eukaryota</taxon>
        <taxon>Viridiplantae</taxon>
        <taxon>Streptophyta</taxon>
        <taxon>Embryophyta</taxon>
        <taxon>Marchantiophyta</taxon>
        <taxon>Marchantiopsida</taxon>
        <taxon>Marchantiidae</taxon>
        <taxon>Marchantiales</taxon>
        <taxon>Ricciaceae</taxon>
        <taxon>Riccia</taxon>
    </lineage>
</organism>
<name>A0ABD1YQX2_9MARC</name>
<sequence length="85" mass="8986">MAANITLLNTLSWAKFDGTAYSSWSAQTTNKLLVEGYWDIVSDQNPCLAPPTLAQLVAAAMAVAASVAAPAQQVFVDNIMLAIET</sequence>
<protein>
    <submittedName>
        <fullName evidence="1">Uncharacterized protein</fullName>
    </submittedName>
</protein>
<dbReference type="Proteomes" id="UP001605036">
    <property type="component" value="Unassembled WGS sequence"/>
</dbReference>